<name>A0A1I7UWD2_9PELO</name>
<evidence type="ECO:0000313" key="3">
    <source>
        <dbReference type="WBParaSite" id="Csp11.Scaffold630.g20004.t1"/>
    </source>
</evidence>
<evidence type="ECO:0000256" key="1">
    <source>
        <dbReference type="SAM" id="SignalP"/>
    </source>
</evidence>
<protein>
    <submittedName>
        <fullName evidence="3">DUF19 domain-containing protein</fullName>
    </submittedName>
</protein>
<proteinExistence type="predicted"/>
<feature type="signal peptide" evidence="1">
    <location>
        <begin position="1"/>
        <end position="16"/>
    </location>
</feature>
<feature type="chain" id="PRO_5009309440" evidence="1">
    <location>
        <begin position="17"/>
        <end position="203"/>
    </location>
</feature>
<evidence type="ECO:0000313" key="2">
    <source>
        <dbReference type="Proteomes" id="UP000095282"/>
    </source>
</evidence>
<dbReference type="Proteomes" id="UP000095282">
    <property type="component" value="Unplaced"/>
</dbReference>
<sequence length="203" mass="23740">MKLFLFLLALPYLVVSKSNGRYGYDAWKLECTSVGQHDMNYCVYIVCMENTGCYKDFVNYQELDKCIDDAFEMGPMHYCETTLRTILKEKPNDLSPCVVEYLNDKNPIKFDCVSIDERGKCFLKDVEKYCEPKLLPMYKEHQNLRLYNRACDGRLRYKDWDYSHGQDYALQFTPGGLKVMDAKRGMLKNSETEEEVNNNTTVV</sequence>
<accession>A0A1I7UWD2</accession>
<keyword evidence="1" id="KW-0732">Signal</keyword>
<dbReference type="AlphaFoldDB" id="A0A1I7UWD2"/>
<dbReference type="WBParaSite" id="Csp11.Scaffold630.g20004.t1">
    <property type="protein sequence ID" value="Csp11.Scaffold630.g20004.t1"/>
    <property type="gene ID" value="Csp11.Scaffold630.g20004"/>
</dbReference>
<organism evidence="2 3">
    <name type="scientific">Caenorhabditis tropicalis</name>
    <dbReference type="NCBI Taxonomy" id="1561998"/>
    <lineage>
        <taxon>Eukaryota</taxon>
        <taxon>Metazoa</taxon>
        <taxon>Ecdysozoa</taxon>
        <taxon>Nematoda</taxon>
        <taxon>Chromadorea</taxon>
        <taxon>Rhabditida</taxon>
        <taxon>Rhabditina</taxon>
        <taxon>Rhabditomorpha</taxon>
        <taxon>Rhabditoidea</taxon>
        <taxon>Rhabditidae</taxon>
        <taxon>Peloderinae</taxon>
        <taxon>Caenorhabditis</taxon>
    </lineage>
</organism>
<dbReference type="eggNOG" id="ENOG502THES">
    <property type="taxonomic scope" value="Eukaryota"/>
</dbReference>
<reference evidence="3" key="1">
    <citation type="submission" date="2016-11" db="UniProtKB">
        <authorList>
            <consortium name="WormBaseParasite"/>
        </authorList>
    </citation>
    <scope>IDENTIFICATION</scope>
</reference>
<keyword evidence="2" id="KW-1185">Reference proteome</keyword>